<dbReference type="PANTHER" id="PTHR45763">
    <property type="entry name" value="HYDROLASE, ALPHA/BETA FOLD FAMILY PROTEIN, EXPRESSED-RELATED"/>
    <property type="match status" value="1"/>
</dbReference>
<proteinExistence type="predicted"/>
<organism evidence="2 3">
    <name type="scientific">Frondihabitans australicus</name>
    <dbReference type="NCBI Taxonomy" id="386892"/>
    <lineage>
        <taxon>Bacteria</taxon>
        <taxon>Bacillati</taxon>
        <taxon>Actinomycetota</taxon>
        <taxon>Actinomycetes</taxon>
        <taxon>Micrococcales</taxon>
        <taxon>Microbacteriaceae</taxon>
        <taxon>Frondihabitans</taxon>
    </lineage>
</organism>
<evidence type="ECO:0000313" key="2">
    <source>
        <dbReference type="EMBL" id="RKR73954.1"/>
    </source>
</evidence>
<gene>
    <name evidence="2" type="ORF">C8E83_1054</name>
</gene>
<dbReference type="Proteomes" id="UP000280008">
    <property type="component" value="Unassembled WGS sequence"/>
</dbReference>
<dbReference type="Pfam" id="PF00561">
    <property type="entry name" value="Abhydrolase_1"/>
    <property type="match status" value="1"/>
</dbReference>
<name>A0A495ID71_9MICO</name>
<dbReference type="SUPFAM" id="SSF53474">
    <property type="entry name" value="alpha/beta-Hydrolases"/>
    <property type="match status" value="1"/>
</dbReference>
<dbReference type="GO" id="GO:0003824">
    <property type="term" value="F:catalytic activity"/>
    <property type="evidence" value="ECO:0007669"/>
    <property type="project" value="UniProtKB-ARBA"/>
</dbReference>
<comment type="caution">
    <text evidence="2">The sequence shown here is derived from an EMBL/GenBank/DDBJ whole genome shotgun (WGS) entry which is preliminary data.</text>
</comment>
<feature type="domain" description="AB hydrolase-1" evidence="1">
    <location>
        <begin position="32"/>
        <end position="281"/>
    </location>
</feature>
<reference evidence="2 3" key="1">
    <citation type="submission" date="2018-10" db="EMBL/GenBank/DDBJ databases">
        <title>Sequencing the genomes of 1000 actinobacteria strains.</title>
        <authorList>
            <person name="Klenk H.-P."/>
        </authorList>
    </citation>
    <scope>NUCLEOTIDE SEQUENCE [LARGE SCALE GENOMIC DNA]</scope>
    <source>
        <strain evidence="2 3">DSM 17894</strain>
    </source>
</reference>
<dbReference type="InterPro" id="IPR000073">
    <property type="entry name" value="AB_hydrolase_1"/>
</dbReference>
<accession>A0A495ID71</accession>
<dbReference type="InterPro" id="IPR029058">
    <property type="entry name" value="AB_hydrolase_fold"/>
</dbReference>
<sequence length="299" mass="31884">MTADTTLRDQTITLRDGRTLGFAEWGDPAGVPIVGLHGTPGSRLGHPVDLDGLSRAGIRLVTPDRPGYGLSSRRLGRSIADFASDVEELADALGLERFAVTGGSGGGPHALAVAHRLPGRVSAVECRVGIAPIDAEGLDWFADMDPMNVTEFRWALEGLERTEVELAREAAADLVRLDGDRPALLPDGWELSDADRDRFADPAIFRVFADEQREAHRQGAGGWVDDDLAFVSPWGFDPADIAVPVTIRYGVHDVIVPAAHGEWLAARIPAATGYPEGGEGHVPDPAHRITQFAALAATV</sequence>
<keyword evidence="3" id="KW-1185">Reference proteome</keyword>
<protein>
    <submittedName>
        <fullName evidence="2">Pimeloyl-ACP methyl ester carboxylesterase</fullName>
    </submittedName>
</protein>
<dbReference type="AlphaFoldDB" id="A0A495ID71"/>
<evidence type="ECO:0000259" key="1">
    <source>
        <dbReference type="Pfam" id="PF00561"/>
    </source>
</evidence>
<evidence type="ECO:0000313" key="3">
    <source>
        <dbReference type="Proteomes" id="UP000280008"/>
    </source>
</evidence>
<dbReference type="Gene3D" id="3.40.50.1820">
    <property type="entry name" value="alpha/beta hydrolase"/>
    <property type="match status" value="1"/>
</dbReference>
<dbReference type="OrthoDB" id="9800988at2"/>
<dbReference type="RefSeq" id="WP_121368757.1">
    <property type="nucleotide sequence ID" value="NZ_RBKS01000001.1"/>
</dbReference>
<dbReference type="PANTHER" id="PTHR45763:SF46">
    <property type="entry name" value="AB HYDROLASE-1 DOMAIN-CONTAINING PROTEIN"/>
    <property type="match status" value="1"/>
</dbReference>
<dbReference type="EMBL" id="RBKS01000001">
    <property type="protein sequence ID" value="RKR73954.1"/>
    <property type="molecule type" value="Genomic_DNA"/>
</dbReference>